<accession>D8LNJ9</accession>
<gene>
    <name evidence="1" type="ORF">Esi_0486_0021</name>
</gene>
<evidence type="ECO:0000313" key="1">
    <source>
        <dbReference type="EMBL" id="CBN76280.1"/>
    </source>
</evidence>
<reference evidence="1 2" key="1">
    <citation type="journal article" date="2010" name="Nature">
        <title>The Ectocarpus genome and the independent evolution of multicellularity in brown algae.</title>
        <authorList>
            <person name="Cock J.M."/>
            <person name="Sterck L."/>
            <person name="Rouze P."/>
            <person name="Scornet D."/>
            <person name="Allen A.E."/>
            <person name="Amoutzias G."/>
            <person name="Anthouard V."/>
            <person name="Artiguenave F."/>
            <person name="Aury J.M."/>
            <person name="Badger J.H."/>
            <person name="Beszteri B."/>
            <person name="Billiau K."/>
            <person name="Bonnet E."/>
            <person name="Bothwell J.H."/>
            <person name="Bowler C."/>
            <person name="Boyen C."/>
            <person name="Brownlee C."/>
            <person name="Carrano C.J."/>
            <person name="Charrier B."/>
            <person name="Cho G.Y."/>
            <person name="Coelho S.M."/>
            <person name="Collen J."/>
            <person name="Corre E."/>
            <person name="Da Silva C."/>
            <person name="Delage L."/>
            <person name="Delaroque N."/>
            <person name="Dittami S.M."/>
            <person name="Doulbeau S."/>
            <person name="Elias M."/>
            <person name="Farnham G."/>
            <person name="Gachon C.M."/>
            <person name="Gschloessl B."/>
            <person name="Heesch S."/>
            <person name="Jabbari K."/>
            <person name="Jubin C."/>
            <person name="Kawai H."/>
            <person name="Kimura K."/>
            <person name="Kloareg B."/>
            <person name="Kupper F.C."/>
            <person name="Lang D."/>
            <person name="Le Bail A."/>
            <person name="Leblanc C."/>
            <person name="Lerouge P."/>
            <person name="Lohr M."/>
            <person name="Lopez P.J."/>
            <person name="Martens C."/>
            <person name="Maumus F."/>
            <person name="Michel G."/>
            <person name="Miranda-Saavedra D."/>
            <person name="Morales J."/>
            <person name="Moreau H."/>
            <person name="Motomura T."/>
            <person name="Nagasato C."/>
            <person name="Napoli C.A."/>
            <person name="Nelson D.R."/>
            <person name="Nyvall-Collen P."/>
            <person name="Peters A.F."/>
            <person name="Pommier C."/>
            <person name="Potin P."/>
            <person name="Poulain J."/>
            <person name="Quesneville H."/>
            <person name="Read B."/>
            <person name="Rensing S.A."/>
            <person name="Ritter A."/>
            <person name="Rousvoal S."/>
            <person name="Samanta M."/>
            <person name="Samson G."/>
            <person name="Schroeder D.C."/>
            <person name="Segurens B."/>
            <person name="Strittmatter M."/>
            <person name="Tonon T."/>
            <person name="Tregear J.W."/>
            <person name="Valentin K."/>
            <person name="von Dassow P."/>
            <person name="Yamagishi T."/>
            <person name="Van de Peer Y."/>
            <person name="Wincker P."/>
        </authorList>
    </citation>
    <scope>NUCLEOTIDE SEQUENCE [LARGE SCALE GENOMIC DNA]</scope>
    <source>
        <strain evidence="2">Ec32 / CCAP1310/4</strain>
    </source>
</reference>
<name>D8LNJ9_ECTSI</name>
<dbReference type="InParanoid" id="D8LNJ9"/>
<dbReference type="AlphaFoldDB" id="D8LNJ9"/>
<evidence type="ECO:0000313" key="2">
    <source>
        <dbReference type="Proteomes" id="UP000002630"/>
    </source>
</evidence>
<organism evidence="1 2">
    <name type="scientific">Ectocarpus siliculosus</name>
    <name type="common">Brown alga</name>
    <name type="synonym">Conferva siliculosa</name>
    <dbReference type="NCBI Taxonomy" id="2880"/>
    <lineage>
        <taxon>Eukaryota</taxon>
        <taxon>Sar</taxon>
        <taxon>Stramenopiles</taxon>
        <taxon>Ochrophyta</taxon>
        <taxon>PX clade</taxon>
        <taxon>Phaeophyceae</taxon>
        <taxon>Ectocarpales</taxon>
        <taxon>Ectocarpaceae</taxon>
        <taxon>Ectocarpus</taxon>
    </lineage>
</organism>
<keyword evidence="2" id="KW-1185">Reference proteome</keyword>
<protein>
    <submittedName>
        <fullName evidence="1">Uncharacterized protein</fullName>
    </submittedName>
</protein>
<sequence>MFTNGYPRPGGADLCLGRLSRVSFGFRGFAIRERGNSTGRPVYLHGPGSRQCRVNPPLHERTEHGEVLRSFVEARPSRGTFGQDLFIVTGYIYYAGYRNKKSPLR</sequence>
<proteinExistence type="predicted"/>
<dbReference type="Proteomes" id="UP000002630">
    <property type="component" value="Unassembled WGS sequence"/>
</dbReference>
<dbReference type="EMBL" id="FN649760">
    <property type="protein sequence ID" value="CBN76280.1"/>
    <property type="molecule type" value="Genomic_DNA"/>
</dbReference>